<accession>A0ABU0KTS4</accession>
<gene>
    <name evidence="2" type="ORF">QOZ95_000930</name>
</gene>
<evidence type="ECO:0000259" key="1">
    <source>
        <dbReference type="Pfam" id="PF24032"/>
    </source>
</evidence>
<name>A0ABU0KTS4_9BACL</name>
<reference evidence="2 3" key="1">
    <citation type="submission" date="2023-07" db="EMBL/GenBank/DDBJ databases">
        <title>Genomic Encyclopedia of Type Strains, Phase IV (KMG-IV): sequencing the most valuable type-strain genomes for metagenomic binning, comparative biology and taxonomic classification.</title>
        <authorList>
            <person name="Goeker M."/>
        </authorList>
    </citation>
    <scope>NUCLEOTIDE SEQUENCE [LARGE SCALE GENOMIC DNA]</scope>
    <source>
        <strain evidence="2 3">DSM 14914</strain>
    </source>
</reference>
<dbReference type="RefSeq" id="WP_152380857.1">
    <property type="nucleotide sequence ID" value="NZ_CP045298.1"/>
</dbReference>
<dbReference type="SUPFAM" id="SSF69279">
    <property type="entry name" value="Phage tail proteins"/>
    <property type="match status" value="1"/>
</dbReference>
<comment type="caution">
    <text evidence="2">The sequence shown here is derived from an EMBL/GenBank/DDBJ whole genome shotgun (WGS) entry which is preliminary data.</text>
</comment>
<proteinExistence type="predicted"/>
<evidence type="ECO:0000313" key="2">
    <source>
        <dbReference type="EMBL" id="MDQ0492780.1"/>
    </source>
</evidence>
<dbReference type="Pfam" id="PF24032">
    <property type="entry name" value="YQBQ"/>
    <property type="match status" value="1"/>
</dbReference>
<feature type="domain" description="YqbQ/XkdQ" evidence="1">
    <location>
        <begin position="33"/>
        <end position="330"/>
    </location>
</feature>
<keyword evidence="3" id="KW-1185">Reference proteome</keyword>
<dbReference type="EMBL" id="JAUSWA010000004">
    <property type="protein sequence ID" value="MDQ0492780.1"/>
    <property type="molecule type" value="Genomic_DNA"/>
</dbReference>
<evidence type="ECO:0000313" key="3">
    <source>
        <dbReference type="Proteomes" id="UP001242811"/>
    </source>
</evidence>
<dbReference type="Proteomes" id="UP001242811">
    <property type="component" value="Unassembled WGS sequence"/>
</dbReference>
<protein>
    <recommendedName>
        <fullName evidence="1">YqbQ/XkdQ domain-containing protein</fullName>
    </recommendedName>
</protein>
<dbReference type="InterPro" id="IPR056937">
    <property type="entry name" value="YqbQ/XkdQ"/>
</dbReference>
<sequence length="332" mass="37272">MDIFIDNRDGNVWQVSGEAMAGKENAAGLVSELTWKTERTGSPGSVDITLVKDGIYQNKKFKVQNGDIVRITKGKYKIFYGYVFSVEQSEKSDMKITAYDQIRYLNANDTYVFKNLTAGAVIKRIAEDFKLKTGMIADTGYKIPAMVEDNQKLLDIIYKAIDQTLMSTGTIYVFFDDFGALALKRAADMLVSVSVGDGSLMTGYALKRSIDSETYNFVKLVQDNKESGKRDAYVYQDSNNIKKWGKLQLYDKVDEKMNAAQIKQKAQNLLTLHNRESKSLSIDAMGDLSIRAGCYVPVFIDDLKVSQVYLVDSCTHKFSGLEHTMSLELKVI</sequence>
<organism evidence="2 3">
    <name type="scientific">Paenibacillus brasilensis</name>
    <dbReference type="NCBI Taxonomy" id="128574"/>
    <lineage>
        <taxon>Bacteria</taxon>
        <taxon>Bacillati</taxon>
        <taxon>Bacillota</taxon>
        <taxon>Bacilli</taxon>
        <taxon>Bacillales</taxon>
        <taxon>Paenibacillaceae</taxon>
        <taxon>Paenibacillus</taxon>
    </lineage>
</organism>